<evidence type="ECO:0000313" key="2">
    <source>
        <dbReference type="Proteomes" id="UP001066276"/>
    </source>
</evidence>
<keyword evidence="2" id="KW-1185">Reference proteome</keyword>
<accession>A0AAV7RYY0</accession>
<sequence length="167" mass="18859">MMFLAMLSNAFCNEEETSIKIRSRTDDRLFNLQGLQAKTKVEDDSVCDFLFADGCPLNIATEAQMQQSMNCFCTACRNFSLTTSTKKTEVMHQPAPQKTYGETTITTEEEILKAVDKSTNLDSTLSRSVKIYYEVDTHCQGKLCIWMAVRVSVGEERCQTVHEAENV</sequence>
<name>A0AAV7RYY0_PLEWA</name>
<protein>
    <submittedName>
        <fullName evidence="1">Uncharacterized protein</fullName>
    </submittedName>
</protein>
<comment type="caution">
    <text evidence="1">The sequence shown here is derived from an EMBL/GenBank/DDBJ whole genome shotgun (WGS) entry which is preliminary data.</text>
</comment>
<reference evidence="1" key="1">
    <citation type="journal article" date="2022" name="bioRxiv">
        <title>Sequencing and chromosome-scale assembly of the giantPleurodeles waltlgenome.</title>
        <authorList>
            <person name="Brown T."/>
            <person name="Elewa A."/>
            <person name="Iarovenko S."/>
            <person name="Subramanian E."/>
            <person name="Araus A.J."/>
            <person name="Petzold A."/>
            <person name="Susuki M."/>
            <person name="Suzuki K.-i.T."/>
            <person name="Hayashi T."/>
            <person name="Toyoda A."/>
            <person name="Oliveira C."/>
            <person name="Osipova E."/>
            <person name="Leigh N.D."/>
            <person name="Simon A."/>
            <person name="Yun M.H."/>
        </authorList>
    </citation>
    <scope>NUCLEOTIDE SEQUENCE</scope>
    <source>
        <strain evidence="1">20211129_DDA</strain>
        <tissue evidence="1">Liver</tissue>
    </source>
</reference>
<gene>
    <name evidence="1" type="ORF">NDU88_009648</name>
</gene>
<proteinExistence type="predicted"/>
<dbReference type="Proteomes" id="UP001066276">
    <property type="component" value="Chromosome 5"/>
</dbReference>
<evidence type="ECO:0000313" key="1">
    <source>
        <dbReference type="EMBL" id="KAJ1156932.1"/>
    </source>
</evidence>
<dbReference type="AlphaFoldDB" id="A0AAV7RYY0"/>
<dbReference type="EMBL" id="JANPWB010000009">
    <property type="protein sequence ID" value="KAJ1156932.1"/>
    <property type="molecule type" value="Genomic_DNA"/>
</dbReference>
<organism evidence="1 2">
    <name type="scientific">Pleurodeles waltl</name>
    <name type="common">Iberian ribbed newt</name>
    <dbReference type="NCBI Taxonomy" id="8319"/>
    <lineage>
        <taxon>Eukaryota</taxon>
        <taxon>Metazoa</taxon>
        <taxon>Chordata</taxon>
        <taxon>Craniata</taxon>
        <taxon>Vertebrata</taxon>
        <taxon>Euteleostomi</taxon>
        <taxon>Amphibia</taxon>
        <taxon>Batrachia</taxon>
        <taxon>Caudata</taxon>
        <taxon>Salamandroidea</taxon>
        <taxon>Salamandridae</taxon>
        <taxon>Pleurodelinae</taxon>
        <taxon>Pleurodeles</taxon>
    </lineage>
</organism>